<protein>
    <submittedName>
        <fullName evidence="1">Uncharacterized protein</fullName>
    </submittedName>
</protein>
<organism evidence="1">
    <name type="scientific">viral metagenome</name>
    <dbReference type="NCBI Taxonomy" id="1070528"/>
    <lineage>
        <taxon>unclassified sequences</taxon>
        <taxon>metagenomes</taxon>
        <taxon>organismal metagenomes</taxon>
    </lineage>
</organism>
<dbReference type="AlphaFoldDB" id="A0A6H1ZHU1"/>
<accession>A0A6H1ZHU1</accession>
<dbReference type="EMBL" id="MT144024">
    <property type="protein sequence ID" value="QJA46887.1"/>
    <property type="molecule type" value="Genomic_DNA"/>
</dbReference>
<proteinExistence type="predicted"/>
<name>A0A6H1ZHU1_9ZZZZ</name>
<gene>
    <name evidence="1" type="ORF">TM448A00549_0024</name>
</gene>
<evidence type="ECO:0000313" key="1">
    <source>
        <dbReference type="EMBL" id="QJA46887.1"/>
    </source>
</evidence>
<reference evidence="1" key="1">
    <citation type="submission" date="2020-03" db="EMBL/GenBank/DDBJ databases">
        <title>The deep terrestrial virosphere.</title>
        <authorList>
            <person name="Holmfeldt K."/>
            <person name="Nilsson E."/>
            <person name="Simone D."/>
            <person name="Lopez-Fernandez M."/>
            <person name="Wu X."/>
            <person name="de Brujin I."/>
            <person name="Lundin D."/>
            <person name="Andersson A."/>
            <person name="Bertilsson S."/>
            <person name="Dopson M."/>
        </authorList>
    </citation>
    <scope>NUCLEOTIDE SEQUENCE</scope>
    <source>
        <strain evidence="1">TM448A00549</strain>
    </source>
</reference>
<sequence length="500" mass="55001">MPNKTTIINKFDGGMLADLRDDSELNPRGFAITKHFNLKKGKTLEPYRDLEADEDKTFNIVKFLFAADGAATTFNLWGLGVDVGTAKPGIYKKTNTGDVIGSAWTAPSNNVGTLGDRHKGAFFHYKNYLYCWQNGTVLSRFGDITGTPTFTDTYQTISYTNVAQPVRHPSDDIAYFFQDNVVHKLNNTTWSSSALTLPSNLVIMDAEPYGDYLAIACKSLNKAGRSVVFLWDRDSSLATLSRRIDWGFGELRWIATLGGNLIGISELFTDTGYFGADFQEIQIRQAVGNKAEFLRSIPVSLGRSETASNKVADNDKLYFPSGYTIRGVAHRGIWSVDYRGNPTLEVSVQDAASGPDGIGKLGNYWFVAHSNDGSVDRTNNSALYTYTSIYESNVFNGGDSTQKKKVAGVSVSTEPLPAAGQIVLKYLINEDIAGQDWTTDGVTVFTNTTDDSIHQSAINNAAGVNLPEYKEIQWRIESTGGAKPTALKFKWEIIGKDIYE</sequence>